<accession>A0A443ZRM6</accession>
<gene>
    <name evidence="1" type="ORF">DM813_15080</name>
</gene>
<evidence type="ECO:0000313" key="1">
    <source>
        <dbReference type="EMBL" id="RWU21957.1"/>
    </source>
</evidence>
<dbReference type="EMBL" id="QJRG01000045">
    <property type="protein sequence ID" value="RWU21957.1"/>
    <property type="molecule type" value="Genomic_DNA"/>
</dbReference>
<proteinExistence type="predicted"/>
<protein>
    <recommendedName>
        <fullName evidence="3">Sporulation domain-containing protein</fullName>
    </recommendedName>
</protein>
<reference evidence="1 2" key="1">
    <citation type="submission" date="2018-06" db="EMBL/GenBank/DDBJ databases">
        <title>Bacteria isolated from soil of Wuhan.</title>
        <authorList>
            <person name="Wei X."/>
            <person name="Chunhua H."/>
        </authorList>
    </citation>
    <scope>NUCLEOTIDE SEQUENCE [LARGE SCALE GENOMIC DNA]</scope>
    <source>
        <strain evidence="2">xwS2</strain>
    </source>
</reference>
<dbReference type="STRING" id="237609.PSAKL28_04790"/>
<dbReference type="Proteomes" id="UP000288983">
    <property type="component" value="Unassembled WGS sequence"/>
</dbReference>
<name>A0A443ZRM6_9PSED</name>
<sequence>MRWLFLLLVVLNGVYYVWHQQEAPLKAKEVAPLSLYKGNQQGIHLLSESNQGKPAPQRGQECLYIGGLSTQEQLSALRQRLLTLDVSALQVSGRLGDATGLWLQIAPRSQRLLDETLLSSLSNDFKDLKHKIMLCEGVATVE</sequence>
<dbReference type="RefSeq" id="WP_128324172.1">
    <property type="nucleotide sequence ID" value="NZ_QJRG01000045.1"/>
</dbReference>
<evidence type="ECO:0000313" key="2">
    <source>
        <dbReference type="Proteomes" id="UP000288983"/>
    </source>
</evidence>
<dbReference type="OrthoDB" id="6193567at2"/>
<organism evidence="1 2">
    <name type="scientific">Pseudomonas alkylphenolica</name>
    <dbReference type="NCBI Taxonomy" id="237609"/>
    <lineage>
        <taxon>Bacteria</taxon>
        <taxon>Pseudomonadati</taxon>
        <taxon>Pseudomonadota</taxon>
        <taxon>Gammaproteobacteria</taxon>
        <taxon>Pseudomonadales</taxon>
        <taxon>Pseudomonadaceae</taxon>
        <taxon>Pseudomonas</taxon>
    </lineage>
</organism>
<evidence type="ECO:0008006" key="3">
    <source>
        <dbReference type="Google" id="ProtNLM"/>
    </source>
</evidence>
<comment type="caution">
    <text evidence="1">The sequence shown here is derived from an EMBL/GenBank/DDBJ whole genome shotgun (WGS) entry which is preliminary data.</text>
</comment>
<dbReference type="AlphaFoldDB" id="A0A443ZRM6"/>